<dbReference type="PANTHER" id="PTHR33112:SF16">
    <property type="entry name" value="HETEROKARYON INCOMPATIBILITY DOMAIN-CONTAINING PROTEIN"/>
    <property type="match status" value="1"/>
</dbReference>
<evidence type="ECO:0000313" key="2">
    <source>
        <dbReference type="EMBL" id="USP81702.1"/>
    </source>
</evidence>
<gene>
    <name evidence="2" type="ORF">yc1106_08976</name>
</gene>
<protein>
    <recommendedName>
        <fullName evidence="1">Heterokaryon incompatibility domain-containing protein</fullName>
    </recommendedName>
</protein>
<dbReference type="EMBL" id="CP089280">
    <property type="protein sequence ID" value="USP81702.1"/>
    <property type="molecule type" value="Genomic_DNA"/>
</dbReference>
<dbReference type="OrthoDB" id="5125733at2759"/>
<dbReference type="VEuPathDB" id="FungiDB:yc1106_08976"/>
<evidence type="ECO:0000313" key="3">
    <source>
        <dbReference type="Proteomes" id="UP001056012"/>
    </source>
</evidence>
<keyword evidence="3" id="KW-1185">Reference proteome</keyword>
<reference evidence="2" key="1">
    <citation type="submission" date="2021-12" db="EMBL/GenBank/DDBJ databases">
        <title>Curvularia clavata genome.</title>
        <authorList>
            <person name="Cao Y."/>
        </authorList>
    </citation>
    <scope>NUCLEOTIDE SEQUENCE</scope>
    <source>
        <strain evidence="2">Yc1106</strain>
    </source>
</reference>
<dbReference type="InterPro" id="IPR010730">
    <property type="entry name" value="HET"/>
</dbReference>
<proteinExistence type="predicted"/>
<name>A0A9Q8ZE96_CURCL</name>
<dbReference type="Proteomes" id="UP001056012">
    <property type="component" value="Chromosome 7"/>
</dbReference>
<feature type="domain" description="Heterokaryon incompatibility" evidence="1">
    <location>
        <begin position="182"/>
        <end position="336"/>
    </location>
</feature>
<accession>A0A9Q8ZE96</accession>
<organism evidence="2 3">
    <name type="scientific">Curvularia clavata</name>
    <dbReference type="NCBI Taxonomy" id="95742"/>
    <lineage>
        <taxon>Eukaryota</taxon>
        <taxon>Fungi</taxon>
        <taxon>Dikarya</taxon>
        <taxon>Ascomycota</taxon>
        <taxon>Pezizomycotina</taxon>
        <taxon>Dothideomycetes</taxon>
        <taxon>Pleosporomycetidae</taxon>
        <taxon>Pleosporales</taxon>
        <taxon>Pleosporineae</taxon>
        <taxon>Pleosporaceae</taxon>
        <taxon>Curvularia</taxon>
    </lineage>
</organism>
<dbReference type="PANTHER" id="PTHR33112">
    <property type="entry name" value="DOMAIN PROTEIN, PUTATIVE-RELATED"/>
    <property type="match status" value="1"/>
</dbReference>
<dbReference type="Pfam" id="PF06985">
    <property type="entry name" value="HET"/>
    <property type="match status" value="1"/>
</dbReference>
<dbReference type="AlphaFoldDB" id="A0A9Q8ZE96"/>
<sequence>MSTVRFSSHSCEECEKIVIDGTGPPFGQCSYFPHGEVQELSQSCDLFKWALKSSDEPLYESNKLRFSISDACEDLKYLNVEWMDEENEPVSEFATNPQLHIFSEEDDPAAKYIKARPLALSPGISDDPGWCLKLYKDCLKHKACKAFMEKNRNNIAPARLLDVRSNSQLRLYTVPQGEHPLYAALSYCWGRSQQQQDTKTTIANVRDRRGGIDIRQLPQSIIDAVEVTRRLELSYLWVDALCILQDHEIDRKSEMSKMASIYRGATITISAASADDSTEGFLRNYNPRKAYGSLFRLPYHNKHAGGVVKGSVFLSERPVADMYQENIDRRAWTMQEDMLSLRLLRFGSGKTTWRCPTYPNAKKIYGGDVPGVNNKDPNFCVSSPYRIAQVRSNISAFGPWGSQEDWLRAIREYTLRELSNPNDRLPACAALAENFAAVMDFTSSDYLAGLWKNNIHMHLLWHRLEGKKAESIFNPTWSWASIDGPIGFLGFALSEPTPGAKNAKYVSSSMKYEFDNHKYSGVIEGSLRLNGRWKYAYWDSYFLRRSSDDADVLPLTIYWDENDGNSSDVPKSRMMCCFEVSGSNHDSLGLVLIGDESTGFRRAGCFKHIQNAMSVIRSFFDETEPRDIVIY</sequence>
<evidence type="ECO:0000259" key="1">
    <source>
        <dbReference type="Pfam" id="PF06985"/>
    </source>
</evidence>